<gene>
    <name evidence="2" type="ORF">L602_004100000020</name>
</gene>
<proteinExistence type="predicted"/>
<dbReference type="InterPro" id="IPR029044">
    <property type="entry name" value="Nucleotide-diphossugar_trans"/>
</dbReference>
<dbReference type="CDD" id="cd06433">
    <property type="entry name" value="GT_2_WfgS_like"/>
    <property type="match status" value="1"/>
</dbReference>
<dbReference type="SUPFAM" id="SSF53448">
    <property type="entry name" value="Nucleotide-diphospho-sugar transferases"/>
    <property type="match status" value="1"/>
</dbReference>
<comment type="caution">
    <text evidence="2">The sequence shown here is derived from an EMBL/GenBank/DDBJ whole genome shotgun (WGS) entry which is preliminary data.</text>
</comment>
<evidence type="ECO:0000313" key="3">
    <source>
        <dbReference type="Proteomes" id="UP000318141"/>
    </source>
</evidence>
<organism evidence="2 3">
    <name type="scientific">Cupriavidus gilardii J11</name>
    <dbReference type="NCBI Taxonomy" id="936133"/>
    <lineage>
        <taxon>Bacteria</taxon>
        <taxon>Pseudomonadati</taxon>
        <taxon>Pseudomonadota</taxon>
        <taxon>Betaproteobacteria</taxon>
        <taxon>Burkholderiales</taxon>
        <taxon>Burkholderiaceae</taxon>
        <taxon>Cupriavidus</taxon>
    </lineage>
</organism>
<reference evidence="2 3" key="1">
    <citation type="submission" date="2019-07" db="EMBL/GenBank/DDBJ databases">
        <title>Genome sequencing of lignin-degrading bacterial isolates.</title>
        <authorList>
            <person name="Gladden J."/>
        </authorList>
    </citation>
    <scope>NUCLEOTIDE SEQUENCE [LARGE SCALE GENOMIC DNA]</scope>
    <source>
        <strain evidence="2 3">J11</strain>
    </source>
</reference>
<sequence length="267" mass="29707">MKFSVVTVSFNQAPYLEQAIRSVLGQTGVEIEYIMVDPGSTDGSRDIIARHAADFAHCLLDPDRGPADGLNKGFALATGEIFCYLNSDDLFLPEAFARAAAWFRRDPACDVIFGNGYVIDAEGTPVRRVYSDRFGLRAAAYGAAIAIQPSTFFRAEAYRAAGGFNVENRSNWDGELVVDMALAGARFRNVPDFMSCYRVYAESITGSARLADAHAQYEDRMFRKILGRDRHRLDGVTSAWFRMTKHLSNPRATYERVMRGPVFGRQA</sequence>
<dbReference type="InterPro" id="IPR050834">
    <property type="entry name" value="Glycosyltransf_2"/>
</dbReference>
<dbReference type="PANTHER" id="PTHR43685:SF2">
    <property type="entry name" value="GLYCOSYLTRANSFERASE 2-LIKE DOMAIN-CONTAINING PROTEIN"/>
    <property type="match status" value="1"/>
</dbReference>
<dbReference type="OrthoDB" id="8564828at2"/>
<dbReference type="PANTHER" id="PTHR43685">
    <property type="entry name" value="GLYCOSYLTRANSFERASE"/>
    <property type="match status" value="1"/>
</dbReference>
<dbReference type="EMBL" id="VLJN01000036">
    <property type="protein sequence ID" value="TWG81403.1"/>
    <property type="molecule type" value="Genomic_DNA"/>
</dbReference>
<keyword evidence="2" id="KW-0808">Transferase</keyword>
<dbReference type="Pfam" id="PF00535">
    <property type="entry name" value="Glycos_transf_2"/>
    <property type="match status" value="1"/>
</dbReference>
<evidence type="ECO:0000259" key="1">
    <source>
        <dbReference type="Pfam" id="PF00535"/>
    </source>
</evidence>
<dbReference type="Gene3D" id="3.90.550.10">
    <property type="entry name" value="Spore Coat Polysaccharide Biosynthesis Protein SpsA, Chain A"/>
    <property type="match status" value="1"/>
</dbReference>
<keyword evidence="3" id="KW-1185">Reference proteome</keyword>
<dbReference type="GO" id="GO:0016740">
    <property type="term" value="F:transferase activity"/>
    <property type="evidence" value="ECO:0007669"/>
    <property type="project" value="UniProtKB-KW"/>
</dbReference>
<dbReference type="Proteomes" id="UP000318141">
    <property type="component" value="Unassembled WGS sequence"/>
</dbReference>
<accession>A0A562B8H0</accession>
<feature type="domain" description="Glycosyltransferase 2-like" evidence="1">
    <location>
        <begin position="4"/>
        <end position="158"/>
    </location>
</feature>
<evidence type="ECO:0000313" key="2">
    <source>
        <dbReference type="EMBL" id="TWG81403.1"/>
    </source>
</evidence>
<protein>
    <submittedName>
        <fullName evidence="2">Glycosyltransferase involved in cell wall biosynthesis</fullName>
    </submittedName>
</protein>
<dbReference type="AlphaFoldDB" id="A0A562B8H0"/>
<name>A0A562B8H0_9BURK</name>
<dbReference type="InterPro" id="IPR001173">
    <property type="entry name" value="Glyco_trans_2-like"/>
</dbReference>